<dbReference type="EMBL" id="BMIP01000001">
    <property type="protein sequence ID" value="GGD58247.1"/>
    <property type="molecule type" value="Genomic_DNA"/>
</dbReference>
<feature type="short sequence motif" description="GXSXG" evidence="4">
    <location>
        <begin position="43"/>
        <end position="47"/>
    </location>
</feature>
<keyword evidence="3 4" id="KW-0443">Lipid metabolism</keyword>
<dbReference type="PANTHER" id="PTHR14226">
    <property type="entry name" value="NEUROPATHY TARGET ESTERASE/SWISS CHEESE D.MELANOGASTER"/>
    <property type="match status" value="1"/>
</dbReference>
<evidence type="ECO:0000259" key="5">
    <source>
        <dbReference type="PROSITE" id="PS51635"/>
    </source>
</evidence>
<feature type="short sequence motif" description="DGA/G" evidence="4">
    <location>
        <begin position="196"/>
        <end position="198"/>
    </location>
</feature>
<dbReference type="Proteomes" id="UP000612349">
    <property type="component" value="Unassembled WGS sequence"/>
</dbReference>
<dbReference type="Pfam" id="PF01734">
    <property type="entry name" value="Patatin"/>
    <property type="match status" value="1"/>
</dbReference>
<dbReference type="PROSITE" id="PS51635">
    <property type="entry name" value="PNPLA"/>
    <property type="match status" value="1"/>
</dbReference>
<reference evidence="6" key="2">
    <citation type="submission" date="2020-09" db="EMBL/GenBank/DDBJ databases">
        <authorList>
            <person name="Sun Q."/>
            <person name="Zhou Y."/>
        </authorList>
    </citation>
    <scope>NUCLEOTIDE SEQUENCE</scope>
    <source>
        <strain evidence="6">CGMCC 1.15360</strain>
    </source>
</reference>
<dbReference type="SUPFAM" id="SSF52151">
    <property type="entry name" value="FabD/lysophospholipase-like"/>
    <property type="match status" value="1"/>
</dbReference>
<dbReference type="Gene3D" id="3.40.1090.10">
    <property type="entry name" value="Cytosolic phospholipase A2 catalytic domain"/>
    <property type="match status" value="2"/>
</dbReference>
<dbReference type="GO" id="GO:0016042">
    <property type="term" value="P:lipid catabolic process"/>
    <property type="evidence" value="ECO:0007669"/>
    <property type="project" value="UniProtKB-UniRule"/>
</dbReference>
<organism evidence="6 7">
    <name type="scientific">Croceicoccus mobilis</name>
    <dbReference type="NCBI Taxonomy" id="1703339"/>
    <lineage>
        <taxon>Bacteria</taxon>
        <taxon>Pseudomonadati</taxon>
        <taxon>Pseudomonadota</taxon>
        <taxon>Alphaproteobacteria</taxon>
        <taxon>Sphingomonadales</taxon>
        <taxon>Erythrobacteraceae</taxon>
        <taxon>Croceicoccus</taxon>
    </lineage>
</organism>
<dbReference type="InterPro" id="IPR002641">
    <property type="entry name" value="PNPLA_dom"/>
</dbReference>
<proteinExistence type="predicted"/>
<reference evidence="6" key="1">
    <citation type="journal article" date="2014" name="Int. J. Syst. Evol. Microbiol.">
        <title>Complete genome sequence of Corynebacterium casei LMG S-19264T (=DSM 44701T), isolated from a smear-ripened cheese.</title>
        <authorList>
            <consortium name="US DOE Joint Genome Institute (JGI-PGF)"/>
            <person name="Walter F."/>
            <person name="Albersmeier A."/>
            <person name="Kalinowski J."/>
            <person name="Ruckert C."/>
        </authorList>
    </citation>
    <scope>NUCLEOTIDE SEQUENCE</scope>
    <source>
        <strain evidence="6">CGMCC 1.15360</strain>
    </source>
</reference>
<feature type="short sequence motif" description="GXGXXG" evidence="4">
    <location>
        <begin position="15"/>
        <end position="20"/>
    </location>
</feature>
<evidence type="ECO:0000256" key="1">
    <source>
        <dbReference type="ARBA" id="ARBA00022801"/>
    </source>
</evidence>
<accession>A0A917DQW2</accession>
<name>A0A917DQW2_9SPHN</name>
<evidence type="ECO:0000256" key="3">
    <source>
        <dbReference type="ARBA" id="ARBA00023098"/>
    </source>
</evidence>
<evidence type="ECO:0000313" key="7">
    <source>
        <dbReference type="Proteomes" id="UP000612349"/>
    </source>
</evidence>
<dbReference type="OrthoDB" id="9807112at2"/>
<evidence type="ECO:0000256" key="2">
    <source>
        <dbReference type="ARBA" id="ARBA00022963"/>
    </source>
</evidence>
<dbReference type="AlphaFoldDB" id="A0A917DQW2"/>
<keyword evidence="2 4" id="KW-0442">Lipid degradation</keyword>
<protein>
    <submittedName>
        <fullName evidence="6">Alpha/beta hydrolase</fullName>
    </submittedName>
</protein>
<dbReference type="RefSeq" id="WP_066772903.1">
    <property type="nucleotide sequence ID" value="NZ_BMIP01000001.1"/>
</dbReference>
<gene>
    <name evidence="6" type="ORF">GCM10010990_04480</name>
</gene>
<comment type="caution">
    <text evidence="6">The sequence shown here is derived from an EMBL/GenBank/DDBJ whole genome shotgun (WGS) entry which is preliminary data.</text>
</comment>
<sequence length="344" mass="37565">MSKRVVHTLDVALQGGGAHGAFTWGVVDRLLEYDYIDIGAVSGASAGAMNAAILVSGLVAGGKEDASRRLWAFWKALNRAVRDAGPMVPMAEAFPFAFEAVTDWWTAVLGDIKLPTSPEMGRSAQETLRQLIDEYVDFDAIRAKDAPLIFISATNARTGGAHIFRNADVSTDALLASACLPLLFPPIRINGADYWDGGYSANPPLMPLVQESPNDDLLLVTINPITRDKTPHTPEGIASRLTELGFNQTLVKDLRGLNLLKQAMSPLPCTDGLLGSLQRLRIHEIHDQPLLAEMDPRSKLFPMWHMLIKLHAAGRRAANEWLQKPARQLGKKSTVDLTDRYGPS</sequence>
<keyword evidence="1 4" id="KW-0378">Hydrolase</keyword>
<dbReference type="InterPro" id="IPR050301">
    <property type="entry name" value="NTE"/>
</dbReference>
<feature type="active site" description="Proton acceptor" evidence="4">
    <location>
        <position position="196"/>
    </location>
</feature>
<evidence type="ECO:0000256" key="4">
    <source>
        <dbReference type="PROSITE-ProRule" id="PRU01161"/>
    </source>
</evidence>
<feature type="domain" description="PNPLA" evidence="5">
    <location>
        <begin position="11"/>
        <end position="209"/>
    </location>
</feature>
<dbReference type="InterPro" id="IPR016035">
    <property type="entry name" value="Acyl_Trfase/lysoPLipase"/>
</dbReference>
<dbReference type="PANTHER" id="PTHR14226:SF78">
    <property type="entry name" value="SLR0060 PROTEIN"/>
    <property type="match status" value="1"/>
</dbReference>
<keyword evidence="7" id="KW-1185">Reference proteome</keyword>
<feature type="active site" description="Nucleophile" evidence="4">
    <location>
        <position position="45"/>
    </location>
</feature>
<evidence type="ECO:0000313" key="6">
    <source>
        <dbReference type="EMBL" id="GGD58247.1"/>
    </source>
</evidence>
<dbReference type="GO" id="GO:0016787">
    <property type="term" value="F:hydrolase activity"/>
    <property type="evidence" value="ECO:0007669"/>
    <property type="project" value="UniProtKB-UniRule"/>
</dbReference>